<dbReference type="InterPro" id="IPR011835">
    <property type="entry name" value="GS/SS"/>
</dbReference>
<evidence type="ECO:0000256" key="1">
    <source>
        <dbReference type="ARBA" id="ARBA00000826"/>
    </source>
</evidence>
<dbReference type="GO" id="GO:0004373">
    <property type="term" value="F:alpha-1,4-glucan glucosyltransferase (UDP-glucose donor) activity"/>
    <property type="evidence" value="ECO:0007669"/>
    <property type="project" value="InterPro"/>
</dbReference>
<sequence>MWEPPPSERYVMKNARPPRPENLKVYEAHVGIAGVEPKVHSYLDFKDVMLPRIKRLGYNAVQLMAVAEHAYYGSFGYHVTSFFAPASRSGTPDQLKEMIDAAHAHGIVVLMDLVHAHCSSNQIDGIASMDGSDHCYTHAGAKGKQEQWDSSLFNFNSHEVCRFLLSNCRWWIEEYGFDGFRFDGVTSMLYHSHGIGKGYSGGYHEYFGPDADIESHTYMMLANDLIHQLLPKSGITVAEDVSGMPTLCRPVKEGGFGFDYRLAMAVPDMWIKMLKEVPDEEWNLGHVAHTLQNRRYKEPCIAYAESHDQAIVGDKSIAFWLMDAAMYTHMSTLTPSDVVDRGLALHKMIKLTTIGLGGEGYLNFIGNEFGHPEWLDFPTELNGGSYQHCRRRFDLPEMDHLKYKFFEAFDEVMTALDNRFKFVASEHQFCCRKDEGDKVLVFERGDCLFVFNFHATQSHTDYRIGHTWNEGLRIVLDSDEGRFGGDNRLQWGHDNSFPPKDGWDNKYHSTLMYLPARTCQVLVRDSMLRGGVTIRLLVSKDSAAWPFAPGELCLIPLDNEGKPQKAIPFKASAASGSFVVQLDSPKSFTLQRKAPAAGQASNTGGGYAAGPNPPVATAAKVLPFAPDVFRTYFPGTYALDARGNLVCAGGEGAPDLQQGDGVPTGCSDGSSIAPMVRSMSPHLLPPSEMPKQTNIEPATRNLPDFIDLKKLRQVSPNPEETPPGSGIQTPVAKNLPSEAYSDSNSEGMTRVYSLSALDTLLNDPAQKNELRQLMEKVSGEESRPKYDGRHIGTPVVVVSSEVNPWSKTGGLAMVAGSYGYEFAQRGHRTMVVSPRYGDYKDCNFVGYAKIWLDGREHEVKYFHHRQDYGDGKGTDYIFIEHDCFKRPSGLYWDPKEGREYGDNLFRFALLSIAALEAPLILNLGGSTYGQDCLFIANDWQAGLVPVYLLYKYRRNNTYMNARTIFVIHNMGYQGKYQLSKFPLESHLGLPSEALQYLQGEDKNWKKDCINLLAGACRVADRVITVSPNYAEEIRSPEGGQGLHELLRDKGAQLRLAGILNGIADEWDPRTDPHIFSNYSINDFEKGKAKCKAELQKSLGLHQDPDAALIGFCGRLCHQKGVHLIVAAIPWLLSHDTEQFLGRVQVILMGKGDEQIAAELGHAENSNKGKICGYNGFDPRVEHQMLAGCDFLLMPSQYEPCGLPQMYAQAYGTIPIVHETGGLKDSVKGLWDEGRDSSIATGFLFCGFDENHLKERMYQALEVFHKRKSIFKQMQMNGMETNFYWPQAIDEYERHVDWTLEAQPCVP</sequence>
<evidence type="ECO:0000256" key="6">
    <source>
        <dbReference type="ARBA" id="ARBA00022679"/>
    </source>
</evidence>
<keyword evidence="5" id="KW-0328">Glycosyltransferase</keyword>
<dbReference type="SUPFAM" id="SSF53756">
    <property type="entry name" value="UDP-Glycosyltransferase/glycogen phosphorylase"/>
    <property type="match status" value="1"/>
</dbReference>
<dbReference type="InterPro" id="IPR017853">
    <property type="entry name" value="GH"/>
</dbReference>
<dbReference type="CDD" id="cd03791">
    <property type="entry name" value="GT5_Glycogen_synthase_DULL1-like"/>
    <property type="match status" value="1"/>
</dbReference>
<protein>
    <recommendedName>
        <fullName evidence="4">1,4-alpha-glucan branching enzyme</fullName>
        <ecNumber evidence="4">2.4.1.18</ecNumber>
    </recommendedName>
</protein>
<dbReference type="SUPFAM" id="SSF51445">
    <property type="entry name" value="(Trans)glycosidases"/>
    <property type="match status" value="1"/>
</dbReference>
<evidence type="ECO:0000256" key="3">
    <source>
        <dbReference type="ARBA" id="ARBA00010281"/>
    </source>
</evidence>
<evidence type="ECO:0000313" key="11">
    <source>
        <dbReference type="Proteomes" id="UP000626109"/>
    </source>
</evidence>
<proteinExistence type="inferred from homology"/>
<keyword evidence="6" id="KW-0808">Transferase</keyword>
<reference evidence="10" key="1">
    <citation type="submission" date="2021-02" db="EMBL/GenBank/DDBJ databases">
        <authorList>
            <person name="Dougan E. K."/>
            <person name="Rhodes N."/>
            <person name="Thang M."/>
            <person name="Chan C."/>
        </authorList>
    </citation>
    <scope>NUCLEOTIDE SEQUENCE</scope>
</reference>
<dbReference type="GO" id="GO:0043169">
    <property type="term" value="F:cation binding"/>
    <property type="evidence" value="ECO:0007669"/>
    <property type="project" value="InterPro"/>
</dbReference>
<comment type="similarity">
    <text evidence="2">Belongs to the glycosyl hydrolase 13 family. GlgB subfamily.</text>
</comment>
<organism evidence="10 11">
    <name type="scientific">Polarella glacialis</name>
    <name type="common">Dinoflagellate</name>
    <dbReference type="NCBI Taxonomy" id="89957"/>
    <lineage>
        <taxon>Eukaryota</taxon>
        <taxon>Sar</taxon>
        <taxon>Alveolata</taxon>
        <taxon>Dinophyceae</taxon>
        <taxon>Suessiales</taxon>
        <taxon>Suessiaceae</taxon>
        <taxon>Polarella</taxon>
    </lineage>
</organism>
<dbReference type="InterPro" id="IPR006048">
    <property type="entry name" value="A-amylase/branching_C"/>
</dbReference>
<evidence type="ECO:0000256" key="7">
    <source>
        <dbReference type="ARBA" id="ARBA00060592"/>
    </source>
</evidence>
<feature type="region of interest" description="Disordered" evidence="8">
    <location>
        <begin position="714"/>
        <end position="746"/>
    </location>
</feature>
<dbReference type="FunFam" id="3.20.20.80:FF:000001">
    <property type="entry name" value="1,4-alpha-glucan branching enzyme"/>
    <property type="match status" value="1"/>
</dbReference>
<gene>
    <name evidence="10" type="ORF">PGLA2088_LOCUS36046</name>
</gene>
<evidence type="ECO:0000313" key="10">
    <source>
        <dbReference type="EMBL" id="CAE8710645.1"/>
    </source>
</evidence>
<dbReference type="HAMAP" id="MF_00484">
    <property type="entry name" value="Glycogen_synth"/>
    <property type="match status" value="1"/>
</dbReference>
<evidence type="ECO:0000256" key="5">
    <source>
        <dbReference type="ARBA" id="ARBA00022676"/>
    </source>
</evidence>
<dbReference type="Gene3D" id="2.60.40.1180">
    <property type="entry name" value="Golgi alpha-mannosidase II"/>
    <property type="match status" value="1"/>
</dbReference>
<comment type="pathway">
    <text evidence="7">Glycan biosynthesis.</text>
</comment>
<dbReference type="Pfam" id="PF08323">
    <property type="entry name" value="Glyco_transf_5"/>
    <property type="match status" value="1"/>
</dbReference>
<dbReference type="InterPro" id="IPR001296">
    <property type="entry name" value="Glyco_trans_1"/>
</dbReference>
<dbReference type="GO" id="GO:0005737">
    <property type="term" value="C:cytoplasm"/>
    <property type="evidence" value="ECO:0007669"/>
    <property type="project" value="TreeGrafter"/>
</dbReference>
<comment type="similarity">
    <text evidence="3">Belongs to the glycosyltransferase 1 family. Bacterial/plant glycogen synthase subfamily.</text>
</comment>
<dbReference type="Gene3D" id="3.40.50.2000">
    <property type="entry name" value="Glycogen Phosphorylase B"/>
    <property type="match status" value="2"/>
</dbReference>
<dbReference type="GO" id="GO:0005975">
    <property type="term" value="P:carbohydrate metabolic process"/>
    <property type="evidence" value="ECO:0007669"/>
    <property type="project" value="InterPro"/>
</dbReference>
<dbReference type="NCBIfam" id="TIGR02095">
    <property type="entry name" value="glgA"/>
    <property type="match status" value="1"/>
</dbReference>
<dbReference type="EC" id="2.4.1.18" evidence="4"/>
<dbReference type="Proteomes" id="UP000626109">
    <property type="component" value="Unassembled WGS sequence"/>
</dbReference>
<dbReference type="CDD" id="cd11321">
    <property type="entry name" value="AmyAc_bac_euk_BE"/>
    <property type="match status" value="1"/>
</dbReference>
<dbReference type="Pfam" id="PF02806">
    <property type="entry name" value="Alpha-amylase_C"/>
    <property type="match status" value="1"/>
</dbReference>
<dbReference type="PANTHER" id="PTHR43651">
    <property type="entry name" value="1,4-ALPHA-GLUCAN-BRANCHING ENZYME"/>
    <property type="match status" value="1"/>
</dbReference>
<name>A0A813KUA3_POLGL</name>
<evidence type="ECO:0000259" key="9">
    <source>
        <dbReference type="SMART" id="SM00642"/>
    </source>
</evidence>
<dbReference type="Pfam" id="PF00534">
    <property type="entry name" value="Glycos_transf_1"/>
    <property type="match status" value="1"/>
</dbReference>
<evidence type="ECO:0000256" key="4">
    <source>
        <dbReference type="ARBA" id="ARBA00012541"/>
    </source>
</evidence>
<evidence type="ECO:0000256" key="2">
    <source>
        <dbReference type="ARBA" id="ARBA00009000"/>
    </source>
</evidence>
<feature type="domain" description="Glycosyl hydrolase family 13 catalytic" evidence="9">
    <location>
        <begin position="39"/>
        <end position="352"/>
    </location>
</feature>
<dbReference type="SMART" id="SM00642">
    <property type="entry name" value="Aamy"/>
    <property type="match status" value="1"/>
</dbReference>
<comment type="caution">
    <text evidence="10">The sequence shown here is derived from an EMBL/GenBank/DDBJ whole genome shotgun (WGS) entry which is preliminary data.</text>
</comment>
<dbReference type="InterPro" id="IPR013534">
    <property type="entry name" value="Starch_synth_cat_dom"/>
</dbReference>
<dbReference type="Gene3D" id="3.20.20.80">
    <property type="entry name" value="Glycosidases"/>
    <property type="match status" value="1"/>
</dbReference>
<comment type="catalytic activity">
    <reaction evidence="1">
        <text>Transfers a segment of a (1-&gt;4)-alpha-D-glucan chain to a primary hydroxy group in a similar glucan chain.</text>
        <dbReference type="EC" id="2.4.1.18"/>
    </reaction>
</comment>
<dbReference type="GO" id="GO:0003844">
    <property type="term" value="F:1,4-alpha-glucan branching enzyme activity"/>
    <property type="evidence" value="ECO:0007669"/>
    <property type="project" value="UniProtKB-EC"/>
</dbReference>
<evidence type="ECO:0000256" key="8">
    <source>
        <dbReference type="SAM" id="MobiDB-lite"/>
    </source>
</evidence>
<dbReference type="InterPro" id="IPR013780">
    <property type="entry name" value="Glyco_hydro_b"/>
</dbReference>
<dbReference type="PANTHER" id="PTHR43651:SF3">
    <property type="entry name" value="1,4-ALPHA-GLUCAN-BRANCHING ENZYME"/>
    <property type="match status" value="1"/>
</dbReference>
<accession>A0A813KUA3</accession>
<dbReference type="Pfam" id="PF00128">
    <property type="entry name" value="Alpha-amylase"/>
    <property type="match status" value="1"/>
</dbReference>
<dbReference type="EMBL" id="CAJNNW010032019">
    <property type="protein sequence ID" value="CAE8710645.1"/>
    <property type="molecule type" value="Genomic_DNA"/>
</dbReference>
<dbReference type="InterPro" id="IPR006047">
    <property type="entry name" value="GH13_cat_dom"/>
</dbReference>
<dbReference type="SUPFAM" id="SSF51011">
    <property type="entry name" value="Glycosyl hydrolase domain"/>
    <property type="match status" value="1"/>
</dbReference>